<dbReference type="AlphaFoldDB" id="A0A0K6IRL2"/>
<accession>A0A0K6IRL2</accession>
<proteinExistence type="predicted"/>
<feature type="coiled-coil region" evidence="1">
    <location>
        <begin position="401"/>
        <end position="498"/>
    </location>
</feature>
<evidence type="ECO:0000313" key="3">
    <source>
        <dbReference type="Proteomes" id="UP000182769"/>
    </source>
</evidence>
<dbReference type="EMBL" id="CYHG01000012">
    <property type="protein sequence ID" value="CUB05745.1"/>
    <property type="molecule type" value="Genomic_DNA"/>
</dbReference>
<feature type="coiled-coil region" evidence="1">
    <location>
        <begin position="261"/>
        <end position="316"/>
    </location>
</feature>
<dbReference type="OrthoDB" id="6098012at2"/>
<sequence length="505" mass="58410">MNLFWMLVSALGISALLLVASAVWYVLAKRKLNQKEESPLDEADSSERLDEQRILEKEHWLALLNKQQAICDELLEHQRATGSDDLALRCWSSFLDVERILLEQEDAKFEDYLDKFEFVIELLKHAQEIDDLLKQLTVSNQLLKQLNKVAQKTGETVFEQMNITAHLNLKLDQLQEKLQEEVALDKELAEVRAELACLFEFAESLKHKIDAKSEHDEDYMSVLSEFLGSASTVGFLTTMKSELDEKVDELQDLADYRSQVIAELKARLKTLRNENDGQRGHIAEYDIAFARVEKSLLESNRVIKALEQKLDSLQTIKYNLSVDVRKRDEELKIKDAKLRAKGGEAKMQVQAALAREQSSVNAIVDFMDQVPFRPEFSQFEEQQSEKLATLQQLVQESELYVNVLERDLEKEKIEHERLLARLEHKSAEPLDLSDQELDELRNLREVNSELEEEKIRLLAELSSSSEDSQEIQALQQKIKELDLKIETIQINYVNMEERYLNSLMS</sequence>
<evidence type="ECO:0000256" key="1">
    <source>
        <dbReference type="SAM" id="Coils"/>
    </source>
</evidence>
<protein>
    <submittedName>
        <fullName evidence="2">Uncharacterized protein</fullName>
    </submittedName>
</protein>
<keyword evidence="1" id="KW-0175">Coiled coil</keyword>
<keyword evidence="3" id="KW-1185">Reference proteome</keyword>
<gene>
    <name evidence="2" type="ORF">Ga0061065_112106</name>
</gene>
<feature type="coiled-coil region" evidence="1">
    <location>
        <begin position="164"/>
        <end position="194"/>
    </location>
</feature>
<name>A0A0K6IRL2_9GAMM</name>
<dbReference type="RefSeq" id="WP_055464199.1">
    <property type="nucleotide sequence ID" value="NZ_CYHG01000012.1"/>
</dbReference>
<evidence type="ECO:0000313" key="2">
    <source>
        <dbReference type="EMBL" id="CUB05745.1"/>
    </source>
</evidence>
<reference evidence="3" key="1">
    <citation type="submission" date="2015-08" db="EMBL/GenBank/DDBJ databases">
        <authorList>
            <person name="Varghese N."/>
        </authorList>
    </citation>
    <scope>NUCLEOTIDE SEQUENCE [LARGE SCALE GENOMIC DNA]</scope>
    <source>
        <strain evidence="3">JCM 18476</strain>
    </source>
</reference>
<dbReference type="Proteomes" id="UP000182769">
    <property type="component" value="Unassembled WGS sequence"/>
</dbReference>
<organism evidence="2 3">
    <name type="scientific">Marinomonas fungiae</name>
    <dbReference type="NCBI Taxonomy" id="1137284"/>
    <lineage>
        <taxon>Bacteria</taxon>
        <taxon>Pseudomonadati</taxon>
        <taxon>Pseudomonadota</taxon>
        <taxon>Gammaproteobacteria</taxon>
        <taxon>Oceanospirillales</taxon>
        <taxon>Oceanospirillaceae</taxon>
        <taxon>Marinomonas</taxon>
    </lineage>
</organism>